<dbReference type="CDD" id="cd02509">
    <property type="entry name" value="GDP-M1P_Guanylyltransferase"/>
    <property type="match status" value="1"/>
</dbReference>
<dbReference type="FunFam" id="2.60.120.10:FF:000032">
    <property type="entry name" value="Mannose-1-phosphate guanylyltransferase/mannose-6-phosphate isomerase"/>
    <property type="match status" value="1"/>
</dbReference>
<evidence type="ECO:0000256" key="9">
    <source>
        <dbReference type="RuleBase" id="RU004190"/>
    </source>
</evidence>
<reference evidence="13 14" key="1">
    <citation type="submission" date="2018-09" db="EMBL/GenBank/DDBJ databases">
        <title>The draft genome of Acinetobacter spp. strains.</title>
        <authorList>
            <person name="Qin J."/>
            <person name="Feng Y."/>
            <person name="Zong Z."/>
        </authorList>
    </citation>
    <scope>NUCLEOTIDE SEQUENCE [LARGE SCALE GENOMIC DNA]</scope>
    <source>
        <strain evidence="13 14">WCHAc060002</strain>
    </source>
</reference>
<dbReference type="FunFam" id="3.90.550.10:FF:000046">
    <property type="entry name" value="Mannose-1-phosphate guanylyltransferase (GDP)"/>
    <property type="match status" value="1"/>
</dbReference>
<gene>
    <name evidence="13" type="ORF">D7V64_00885</name>
</gene>
<dbReference type="GO" id="GO:0005525">
    <property type="term" value="F:GTP binding"/>
    <property type="evidence" value="ECO:0007669"/>
    <property type="project" value="UniProtKB-KW"/>
</dbReference>
<keyword evidence="6" id="KW-0547">Nucleotide-binding</keyword>
<feature type="domain" description="Nucleotidyl transferase" evidence="10">
    <location>
        <begin position="4"/>
        <end position="297"/>
    </location>
</feature>
<dbReference type="NCBIfam" id="TIGR01479">
    <property type="entry name" value="GMP_PMI"/>
    <property type="match status" value="1"/>
</dbReference>
<evidence type="ECO:0000256" key="6">
    <source>
        <dbReference type="ARBA" id="ARBA00022741"/>
    </source>
</evidence>
<comment type="catalytic activity">
    <reaction evidence="8">
        <text>alpha-D-mannose 1-phosphate + GTP + H(+) = GDP-alpha-D-mannose + diphosphate</text>
        <dbReference type="Rhea" id="RHEA:15229"/>
        <dbReference type="ChEBI" id="CHEBI:15378"/>
        <dbReference type="ChEBI" id="CHEBI:33019"/>
        <dbReference type="ChEBI" id="CHEBI:37565"/>
        <dbReference type="ChEBI" id="CHEBI:57527"/>
        <dbReference type="ChEBI" id="CHEBI:58409"/>
        <dbReference type="EC" id="2.7.7.13"/>
    </reaction>
</comment>
<dbReference type="CDD" id="cd02213">
    <property type="entry name" value="cupin_PMI_typeII_C"/>
    <property type="match status" value="1"/>
</dbReference>
<comment type="caution">
    <text evidence="13">The sequence shown here is derived from an EMBL/GenBank/DDBJ whole genome shotgun (WGS) entry which is preliminary data.</text>
</comment>
<evidence type="ECO:0000259" key="12">
    <source>
        <dbReference type="Pfam" id="PF22640"/>
    </source>
</evidence>
<dbReference type="AlphaFoldDB" id="A0A3A8GAR2"/>
<dbReference type="GO" id="GO:0000271">
    <property type="term" value="P:polysaccharide biosynthetic process"/>
    <property type="evidence" value="ECO:0007669"/>
    <property type="project" value="InterPro"/>
</dbReference>
<dbReference type="InterPro" id="IPR014710">
    <property type="entry name" value="RmlC-like_jellyroll"/>
</dbReference>
<dbReference type="PANTHER" id="PTHR46390">
    <property type="entry name" value="MANNOSE-1-PHOSPHATE GUANYLYLTRANSFERASE"/>
    <property type="match status" value="1"/>
</dbReference>
<feature type="domain" description="MannoseP isomerase/GMP-like beta-helix" evidence="12">
    <location>
        <begin position="312"/>
        <end position="359"/>
    </location>
</feature>
<keyword evidence="4 13" id="KW-0808">Transferase</keyword>
<dbReference type="Pfam" id="PF00483">
    <property type="entry name" value="NTP_transferase"/>
    <property type="match status" value="1"/>
</dbReference>
<evidence type="ECO:0000313" key="14">
    <source>
        <dbReference type="Proteomes" id="UP000281084"/>
    </source>
</evidence>
<organism evidence="13 14">
    <name type="scientific">Acinetobacter cumulans</name>
    <dbReference type="NCBI Taxonomy" id="2136182"/>
    <lineage>
        <taxon>Bacteria</taxon>
        <taxon>Pseudomonadati</taxon>
        <taxon>Pseudomonadota</taxon>
        <taxon>Gammaproteobacteria</taxon>
        <taxon>Moraxellales</taxon>
        <taxon>Moraxellaceae</taxon>
        <taxon>Acinetobacter</taxon>
    </lineage>
</organism>
<dbReference type="EMBL" id="RAXZ01000001">
    <property type="protein sequence ID" value="RKG55689.1"/>
    <property type="molecule type" value="Genomic_DNA"/>
</dbReference>
<dbReference type="GO" id="GO:0016853">
    <property type="term" value="F:isomerase activity"/>
    <property type="evidence" value="ECO:0007669"/>
    <property type="project" value="UniProtKB-KW"/>
</dbReference>
<comment type="pathway">
    <text evidence="1">Nucleotide-sugar biosynthesis; GDP-alpha-D-mannose biosynthesis; GDP-alpha-D-mannose from alpha-D-mannose 1-phosphate (GTP route): step 1/1.</text>
</comment>
<dbReference type="SUPFAM" id="SSF53448">
    <property type="entry name" value="Nucleotide-diphospho-sugar transferases"/>
    <property type="match status" value="1"/>
</dbReference>
<dbReference type="InterPro" id="IPR006375">
    <property type="entry name" value="Man1P_GuaTrfase/Man6P_Isoase"/>
</dbReference>
<dbReference type="InterPro" id="IPR011051">
    <property type="entry name" value="RmlC_Cupin_sf"/>
</dbReference>
<dbReference type="InterPro" id="IPR051161">
    <property type="entry name" value="Mannose-6P_isomerase_type2"/>
</dbReference>
<comment type="similarity">
    <text evidence="2 9">Belongs to the mannose-6-phosphate isomerase type 2 family.</text>
</comment>
<keyword evidence="5 13" id="KW-0548">Nucleotidyltransferase</keyword>
<dbReference type="Pfam" id="PF01050">
    <property type="entry name" value="MannoseP_isomer"/>
    <property type="match status" value="1"/>
</dbReference>
<name>A0A3A8GAR2_9GAMM</name>
<evidence type="ECO:0000256" key="7">
    <source>
        <dbReference type="ARBA" id="ARBA00023134"/>
    </source>
</evidence>
<evidence type="ECO:0000256" key="3">
    <source>
        <dbReference type="ARBA" id="ARBA00012387"/>
    </source>
</evidence>
<dbReference type="InterPro" id="IPR001538">
    <property type="entry name" value="Man6P_isomerase-2_C"/>
</dbReference>
<dbReference type="EC" id="2.7.7.13" evidence="3"/>
<evidence type="ECO:0000256" key="5">
    <source>
        <dbReference type="ARBA" id="ARBA00022695"/>
    </source>
</evidence>
<evidence type="ECO:0000256" key="4">
    <source>
        <dbReference type="ARBA" id="ARBA00022679"/>
    </source>
</evidence>
<sequence length="484" mass="54075">MLLKPVILSGGSGSRLWPLSREKNPKQLLKLFNEKTLLQNTVGRISGLEQYFAQISTPLIVGNVDYRFIVENQLKSMQSIAHCILEPVSRNTAPALTVAAFKSIENGLDPVLLVMPADHAISNIEAFEKAVHIAAKKADEGAVVCFGITPHAADIGFGYIKTQKNDQTGIHQLERFVEKPSLEIAKQYVASGEYYWNSGLFVLKASVWLSLIKQANLEIYTACEEAFQLSTKVDAFTILDKPSFEKSEDDSIDYAVMEKLGQGAFSHVPSYVVPFDVDWSDVGGWAAVWEISQQNEQGNVLKGVDPTLVHASKNNLVYSSNKRVVSLLGAENLIVVDTDDALFIADRENLNEMRALVKKIKDHYPALMENGRKVDRPWGTYDSIDKEQNFQVKRIVVNPGEKLSLQMHYHRAEHWIVVRGTGRVTCGENVFLLTENESTYIPMGEVHRLENPGKVPLEIIEVQSGHYLGEDDIVRIEDNYGRCG</sequence>
<dbReference type="GO" id="GO:0009298">
    <property type="term" value="P:GDP-mannose biosynthetic process"/>
    <property type="evidence" value="ECO:0007669"/>
    <property type="project" value="UniProtKB-UniPathway"/>
</dbReference>
<proteinExistence type="inferred from homology"/>
<evidence type="ECO:0000313" key="13">
    <source>
        <dbReference type="EMBL" id="RKG55689.1"/>
    </source>
</evidence>
<dbReference type="UniPathway" id="UPA00126">
    <property type="reaction ID" value="UER00930"/>
</dbReference>
<dbReference type="Gene3D" id="3.90.550.10">
    <property type="entry name" value="Spore Coat Polysaccharide Biosynthesis Protein SpsA, Chain A"/>
    <property type="match status" value="1"/>
</dbReference>
<dbReference type="InterPro" id="IPR054566">
    <property type="entry name" value="ManC/GMP-like_b-helix"/>
</dbReference>
<evidence type="ECO:0000259" key="11">
    <source>
        <dbReference type="Pfam" id="PF01050"/>
    </source>
</evidence>
<dbReference type="RefSeq" id="WP_120366534.1">
    <property type="nucleotide sequence ID" value="NZ_RAXZ01000001.1"/>
</dbReference>
<keyword evidence="13" id="KW-0413">Isomerase</keyword>
<dbReference type="InterPro" id="IPR029044">
    <property type="entry name" value="Nucleotide-diphossugar_trans"/>
</dbReference>
<protein>
    <recommendedName>
        <fullName evidence="3">mannose-1-phosphate guanylyltransferase</fullName>
        <ecNumber evidence="3">2.7.7.13</ecNumber>
    </recommendedName>
</protein>
<dbReference type="Pfam" id="PF22640">
    <property type="entry name" value="ManC_GMP_beta-helix"/>
    <property type="match status" value="1"/>
</dbReference>
<dbReference type="Proteomes" id="UP000281084">
    <property type="component" value="Unassembled WGS sequence"/>
</dbReference>
<dbReference type="SUPFAM" id="SSF51182">
    <property type="entry name" value="RmlC-like cupins"/>
    <property type="match status" value="1"/>
</dbReference>
<dbReference type="InterPro" id="IPR005835">
    <property type="entry name" value="NTP_transferase_dom"/>
</dbReference>
<feature type="domain" description="Mannose-6-phosphate isomerase type II C-terminal" evidence="11">
    <location>
        <begin position="369"/>
        <end position="478"/>
    </location>
</feature>
<dbReference type="PANTHER" id="PTHR46390:SF1">
    <property type="entry name" value="MANNOSE-1-PHOSPHATE GUANYLYLTRANSFERASE"/>
    <property type="match status" value="1"/>
</dbReference>
<dbReference type="InterPro" id="IPR049577">
    <property type="entry name" value="GMPP_N"/>
</dbReference>
<evidence type="ECO:0000259" key="10">
    <source>
        <dbReference type="Pfam" id="PF00483"/>
    </source>
</evidence>
<keyword evidence="7" id="KW-0342">GTP-binding</keyword>
<dbReference type="Gene3D" id="2.60.120.10">
    <property type="entry name" value="Jelly Rolls"/>
    <property type="match status" value="1"/>
</dbReference>
<evidence type="ECO:0000256" key="8">
    <source>
        <dbReference type="ARBA" id="ARBA00047343"/>
    </source>
</evidence>
<dbReference type="GO" id="GO:0004475">
    <property type="term" value="F:mannose-1-phosphate guanylyltransferase (GTP) activity"/>
    <property type="evidence" value="ECO:0007669"/>
    <property type="project" value="UniProtKB-EC"/>
</dbReference>
<accession>A0A3A8GAR2</accession>
<evidence type="ECO:0000256" key="1">
    <source>
        <dbReference type="ARBA" id="ARBA00004823"/>
    </source>
</evidence>
<evidence type="ECO:0000256" key="2">
    <source>
        <dbReference type="ARBA" id="ARBA00006115"/>
    </source>
</evidence>